<organism evidence="12 13">
    <name type="scientific">Romanomermis culicivorax</name>
    <name type="common">Nematode worm</name>
    <dbReference type="NCBI Taxonomy" id="13658"/>
    <lineage>
        <taxon>Eukaryota</taxon>
        <taxon>Metazoa</taxon>
        <taxon>Ecdysozoa</taxon>
        <taxon>Nematoda</taxon>
        <taxon>Enoplea</taxon>
        <taxon>Dorylaimia</taxon>
        <taxon>Mermithida</taxon>
        <taxon>Mermithoidea</taxon>
        <taxon>Mermithidae</taxon>
        <taxon>Romanomermis</taxon>
    </lineage>
</organism>
<keyword evidence="4 10" id="KW-1133">Transmembrane helix</keyword>
<dbReference type="SUPFAM" id="SSF81321">
    <property type="entry name" value="Family A G protein-coupled receptor-like"/>
    <property type="match status" value="1"/>
</dbReference>
<accession>A0A915JZX9</accession>
<evidence type="ECO:0000313" key="13">
    <source>
        <dbReference type="WBParaSite" id="nRc.2.0.1.t32076-RA"/>
    </source>
</evidence>
<evidence type="ECO:0000256" key="10">
    <source>
        <dbReference type="SAM" id="Phobius"/>
    </source>
</evidence>
<dbReference type="GO" id="GO:0001591">
    <property type="term" value="F:dopamine neurotransmitter receptor activity, coupled via Gi/Go"/>
    <property type="evidence" value="ECO:0007669"/>
    <property type="project" value="TreeGrafter"/>
</dbReference>
<comment type="subcellular location">
    <subcellularLocation>
        <location evidence="1">Cell membrane</location>
        <topology evidence="1">Multi-pass membrane protein</topology>
    </subcellularLocation>
</comment>
<dbReference type="InterPro" id="IPR017452">
    <property type="entry name" value="GPCR_Rhodpsn_7TM"/>
</dbReference>
<sequence length="149" mass="17242">MMHAKILNSSRNLITEWTMVKNRSSSSSIAIIDFVDIDRKDGEEANLWFLLLALFPITCVFGNLLVVLAVAREKNLKTWTNYLLVSLATADMLVALLVMPFSIYLTVRYIITEVRYTNLIWRKSLERPTFWDETDSQNSDYSLTIREAK</sequence>
<evidence type="ECO:0000256" key="9">
    <source>
        <dbReference type="ARBA" id="ARBA00023224"/>
    </source>
</evidence>
<protein>
    <submittedName>
        <fullName evidence="13">G-protein coupled receptors family 1 profile domain-containing protein</fullName>
    </submittedName>
</protein>
<dbReference type="Proteomes" id="UP000887565">
    <property type="component" value="Unplaced"/>
</dbReference>
<evidence type="ECO:0000256" key="5">
    <source>
        <dbReference type="ARBA" id="ARBA00023040"/>
    </source>
</evidence>
<dbReference type="WBParaSite" id="nRc.2.0.1.t32076-RA">
    <property type="protein sequence ID" value="nRc.2.0.1.t32076-RA"/>
    <property type="gene ID" value="nRc.2.0.1.g32076"/>
</dbReference>
<reference evidence="13" key="1">
    <citation type="submission" date="2022-11" db="UniProtKB">
        <authorList>
            <consortium name="WormBaseParasite"/>
        </authorList>
    </citation>
    <scope>IDENTIFICATION</scope>
</reference>
<evidence type="ECO:0000256" key="3">
    <source>
        <dbReference type="ARBA" id="ARBA00022692"/>
    </source>
</evidence>
<evidence type="ECO:0000313" key="12">
    <source>
        <dbReference type="Proteomes" id="UP000887565"/>
    </source>
</evidence>
<evidence type="ECO:0000256" key="7">
    <source>
        <dbReference type="ARBA" id="ARBA00023157"/>
    </source>
</evidence>
<feature type="domain" description="G-protein coupled receptors family 1 profile" evidence="11">
    <location>
        <begin position="62"/>
        <end position="104"/>
    </location>
</feature>
<dbReference type="AlphaFoldDB" id="A0A915JZX9"/>
<evidence type="ECO:0000256" key="4">
    <source>
        <dbReference type="ARBA" id="ARBA00022989"/>
    </source>
</evidence>
<dbReference type="Pfam" id="PF00001">
    <property type="entry name" value="7tm_1"/>
    <property type="match status" value="1"/>
</dbReference>
<keyword evidence="3 10" id="KW-0812">Transmembrane</keyword>
<evidence type="ECO:0000256" key="6">
    <source>
        <dbReference type="ARBA" id="ARBA00023136"/>
    </source>
</evidence>
<dbReference type="PROSITE" id="PS50262">
    <property type="entry name" value="G_PROTEIN_RECEP_F1_2"/>
    <property type="match status" value="1"/>
</dbReference>
<evidence type="ECO:0000256" key="8">
    <source>
        <dbReference type="ARBA" id="ARBA00023170"/>
    </source>
</evidence>
<evidence type="ECO:0000256" key="1">
    <source>
        <dbReference type="ARBA" id="ARBA00004651"/>
    </source>
</evidence>
<dbReference type="GO" id="GO:0045202">
    <property type="term" value="C:synapse"/>
    <property type="evidence" value="ECO:0007669"/>
    <property type="project" value="GOC"/>
</dbReference>
<keyword evidence="12" id="KW-1185">Reference proteome</keyword>
<keyword evidence="5" id="KW-0297">G-protein coupled receptor</keyword>
<keyword evidence="6 10" id="KW-0472">Membrane</keyword>
<evidence type="ECO:0000256" key="2">
    <source>
        <dbReference type="ARBA" id="ARBA00022475"/>
    </source>
</evidence>
<keyword evidence="2" id="KW-1003">Cell membrane</keyword>
<name>A0A915JZX9_ROMCU</name>
<keyword evidence="9" id="KW-0807">Transducer</keyword>
<feature type="transmembrane region" description="Helical" evidence="10">
    <location>
        <begin position="82"/>
        <end position="107"/>
    </location>
</feature>
<dbReference type="PRINTS" id="PR00237">
    <property type="entry name" value="GPCRRHODOPSN"/>
</dbReference>
<dbReference type="GO" id="GO:0005886">
    <property type="term" value="C:plasma membrane"/>
    <property type="evidence" value="ECO:0007669"/>
    <property type="project" value="UniProtKB-SubCell"/>
</dbReference>
<dbReference type="GO" id="GO:0004930">
    <property type="term" value="F:G protein-coupled receptor activity"/>
    <property type="evidence" value="ECO:0007669"/>
    <property type="project" value="UniProtKB-KW"/>
</dbReference>
<dbReference type="InterPro" id="IPR000276">
    <property type="entry name" value="GPCR_Rhodpsn"/>
</dbReference>
<keyword evidence="7" id="KW-1015">Disulfide bond</keyword>
<feature type="transmembrane region" description="Helical" evidence="10">
    <location>
        <begin position="47"/>
        <end position="70"/>
    </location>
</feature>
<dbReference type="Gene3D" id="1.20.1070.10">
    <property type="entry name" value="Rhodopsin 7-helix transmembrane proteins"/>
    <property type="match status" value="1"/>
</dbReference>
<evidence type="ECO:0000259" key="11">
    <source>
        <dbReference type="PROSITE" id="PS50262"/>
    </source>
</evidence>
<dbReference type="PANTHER" id="PTHR24248:SF125">
    <property type="entry name" value="DOPAMINE D2-LIKE RECEPTOR"/>
    <property type="match status" value="1"/>
</dbReference>
<dbReference type="PANTHER" id="PTHR24248">
    <property type="entry name" value="ADRENERGIC RECEPTOR-RELATED G-PROTEIN COUPLED RECEPTOR"/>
    <property type="match status" value="1"/>
</dbReference>
<proteinExistence type="predicted"/>
<keyword evidence="8" id="KW-0675">Receptor</keyword>